<dbReference type="Proteomes" id="UP000003929">
    <property type="component" value="Segment"/>
</dbReference>
<dbReference type="Gene3D" id="2.20.28.160">
    <property type="match status" value="1"/>
</dbReference>
<organism evidence="1 2">
    <name type="scientific">Alphaspiravirus yamagawaense</name>
    <dbReference type="NCBI Taxonomy" id="1157339"/>
    <lineage>
        <taxon>Viruses</taxon>
        <taxon>Viruses incertae sedis</taxon>
        <taxon>Spiraviridae</taxon>
        <taxon>Alphaspiravirus</taxon>
    </lineage>
</organism>
<reference evidence="1 2" key="1">
    <citation type="journal article" date="2012" name="Proc. Natl. Acad. Sci. U.S.A.">
        <title>Archaeal virus with exceptional virion architecture and the largest single-stranded DNA genome.</title>
        <authorList>
            <person name="Mochizuki T."/>
            <person name="Krupovic M."/>
            <person name="Pehau-Arnaudet G."/>
            <person name="Sako Y."/>
            <person name="Forterre P."/>
            <person name="Prangishvili D."/>
        </authorList>
    </citation>
    <scope>NUCLEOTIDE SEQUENCE [LARGE SCALE GENOMIC DNA]</scope>
</reference>
<evidence type="ECO:0000313" key="1">
    <source>
        <dbReference type="EMBL" id="CCG27829.1"/>
    </source>
</evidence>
<evidence type="ECO:0000313" key="2">
    <source>
        <dbReference type="Proteomes" id="UP000003929"/>
    </source>
</evidence>
<dbReference type="KEGG" id="vg:40526242"/>
<dbReference type="EMBL" id="HE681887">
    <property type="protein sequence ID" value="CCG27829.1"/>
    <property type="molecule type" value="Genomic_DNA"/>
</dbReference>
<gene>
    <name evidence="1" type="primary">16-72</name>
</gene>
<dbReference type="InterPro" id="IPR011723">
    <property type="entry name" value="Znf/thioredoxin_put"/>
</dbReference>
<keyword evidence="2" id="KW-1185">Reference proteome</keyword>
<dbReference type="GeneID" id="40526242"/>
<sequence length="72" mass="7910">MTEDCKVGVRCPVCNTVFFIDRMALAQGEIKCPHCGASLVLVPKDPTLLAQMALYKELSLILKKVERMLGGD</sequence>
<dbReference type="NCBIfam" id="TIGR02098">
    <property type="entry name" value="MJ0042_CXXC"/>
    <property type="match status" value="1"/>
</dbReference>
<name>J7QC61_9VIRU</name>
<protein>
    <submittedName>
        <fullName evidence="1">Hypothetical zinc ribbon protein</fullName>
    </submittedName>
</protein>
<dbReference type="RefSeq" id="YP_009666061.1">
    <property type="nucleotide sequence ID" value="NC_043427.1"/>
</dbReference>
<accession>J7QC61</accession>
<proteinExistence type="predicted"/>